<comment type="caution">
    <text evidence="1">The sequence shown here is derived from an EMBL/GenBank/DDBJ whole genome shotgun (WGS) entry which is preliminary data.</text>
</comment>
<keyword evidence="2" id="KW-1185">Reference proteome</keyword>
<proteinExistence type="predicted"/>
<protein>
    <submittedName>
        <fullName evidence="1">Uncharacterized protein</fullName>
    </submittedName>
</protein>
<sequence length="139" mass="15384">MHSEKAGSIKHVFNVSSYSLSFAQLMNVAGAVHRCIIKLPSTGPVSLWAHLLSLACLKRPCSQINSADALLRFSRKVLSLGVSVLVLHAYWTCWPHTLWHTLFTWSKASMDKDIAVEIHRQDGSNTTSAQSDRTSNLGH</sequence>
<accession>A0A9D3S7L2</accession>
<evidence type="ECO:0000313" key="2">
    <source>
        <dbReference type="Proteomes" id="UP001044222"/>
    </source>
</evidence>
<evidence type="ECO:0000313" key="1">
    <source>
        <dbReference type="EMBL" id="KAG5854696.1"/>
    </source>
</evidence>
<dbReference type="AlphaFoldDB" id="A0A9D3S7L2"/>
<name>A0A9D3S7L2_ANGAN</name>
<gene>
    <name evidence="1" type="ORF">ANANG_G00040540</name>
</gene>
<dbReference type="EMBL" id="JAFIRN010000002">
    <property type="protein sequence ID" value="KAG5854696.1"/>
    <property type="molecule type" value="Genomic_DNA"/>
</dbReference>
<organism evidence="1 2">
    <name type="scientific">Anguilla anguilla</name>
    <name type="common">European freshwater eel</name>
    <name type="synonym">Muraena anguilla</name>
    <dbReference type="NCBI Taxonomy" id="7936"/>
    <lineage>
        <taxon>Eukaryota</taxon>
        <taxon>Metazoa</taxon>
        <taxon>Chordata</taxon>
        <taxon>Craniata</taxon>
        <taxon>Vertebrata</taxon>
        <taxon>Euteleostomi</taxon>
        <taxon>Actinopterygii</taxon>
        <taxon>Neopterygii</taxon>
        <taxon>Teleostei</taxon>
        <taxon>Anguilliformes</taxon>
        <taxon>Anguillidae</taxon>
        <taxon>Anguilla</taxon>
    </lineage>
</organism>
<reference evidence="1" key="1">
    <citation type="submission" date="2021-01" db="EMBL/GenBank/DDBJ databases">
        <title>A chromosome-scale assembly of European eel, Anguilla anguilla.</title>
        <authorList>
            <person name="Henkel C."/>
            <person name="Jong-Raadsen S.A."/>
            <person name="Dufour S."/>
            <person name="Weltzien F.-A."/>
            <person name="Palstra A.P."/>
            <person name="Pelster B."/>
            <person name="Spaink H.P."/>
            <person name="Van Den Thillart G.E."/>
            <person name="Jansen H."/>
            <person name="Zahm M."/>
            <person name="Klopp C."/>
            <person name="Cedric C."/>
            <person name="Louis A."/>
            <person name="Berthelot C."/>
            <person name="Parey E."/>
            <person name="Roest Crollius H."/>
            <person name="Montfort J."/>
            <person name="Robinson-Rechavi M."/>
            <person name="Bucao C."/>
            <person name="Bouchez O."/>
            <person name="Gislard M."/>
            <person name="Lluch J."/>
            <person name="Milhes M."/>
            <person name="Lampietro C."/>
            <person name="Lopez Roques C."/>
            <person name="Donnadieu C."/>
            <person name="Braasch I."/>
            <person name="Desvignes T."/>
            <person name="Postlethwait J."/>
            <person name="Bobe J."/>
            <person name="Guiguen Y."/>
            <person name="Dirks R."/>
        </authorList>
    </citation>
    <scope>NUCLEOTIDE SEQUENCE</scope>
    <source>
        <strain evidence="1">Tag_6206</strain>
        <tissue evidence="1">Liver</tissue>
    </source>
</reference>
<dbReference type="Proteomes" id="UP001044222">
    <property type="component" value="Unassembled WGS sequence"/>
</dbReference>